<proteinExistence type="predicted"/>
<organism evidence="3 4">
    <name type="scientific">Durusdinium trenchii</name>
    <dbReference type="NCBI Taxonomy" id="1381693"/>
    <lineage>
        <taxon>Eukaryota</taxon>
        <taxon>Sar</taxon>
        <taxon>Alveolata</taxon>
        <taxon>Dinophyceae</taxon>
        <taxon>Suessiales</taxon>
        <taxon>Symbiodiniaceae</taxon>
        <taxon>Durusdinium</taxon>
    </lineage>
</organism>
<dbReference type="EMBL" id="CAXAMN010025006">
    <property type="protein sequence ID" value="CAK9091695.1"/>
    <property type="molecule type" value="Genomic_DNA"/>
</dbReference>
<accession>A0ABP0QTR2</accession>
<keyword evidence="1" id="KW-0472">Membrane</keyword>
<feature type="transmembrane region" description="Helical" evidence="1">
    <location>
        <begin position="98"/>
        <end position="120"/>
    </location>
</feature>
<evidence type="ECO:0000256" key="2">
    <source>
        <dbReference type="SAM" id="SignalP"/>
    </source>
</evidence>
<evidence type="ECO:0000313" key="3">
    <source>
        <dbReference type="EMBL" id="CAK9091695.1"/>
    </source>
</evidence>
<gene>
    <name evidence="3" type="ORF">CCMP2556_LOCUS43951</name>
</gene>
<feature type="signal peptide" evidence="2">
    <location>
        <begin position="1"/>
        <end position="21"/>
    </location>
</feature>
<keyword evidence="4" id="KW-1185">Reference proteome</keyword>
<reference evidence="3 4" key="1">
    <citation type="submission" date="2024-02" db="EMBL/GenBank/DDBJ databases">
        <authorList>
            <person name="Chen Y."/>
            <person name="Shah S."/>
            <person name="Dougan E. K."/>
            <person name="Thang M."/>
            <person name="Chan C."/>
        </authorList>
    </citation>
    <scope>NUCLEOTIDE SEQUENCE [LARGE SCALE GENOMIC DNA]</scope>
</reference>
<evidence type="ECO:0000256" key="1">
    <source>
        <dbReference type="SAM" id="Phobius"/>
    </source>
</evidence>
<sequence length="164" mass="18314">MARHRMLKILPLTLLGILAWCCYSPSNFTTVRLPTPRGRGGVMLAAFPRANPGGAAEKLRIAKYEKEEEAAALVKAEKEEEEDPEGTTEEKIKAGGILFTYAMFFVIPITIFGVVLLGIWTPGTEIDRGIPADSPNRSMGAISRYDEKMDQLRLEQQNRPEKEY</sequence>
<keyword evidence="1" id="KW-1133">Transmembrane helix</keyword>
<comment type="caution">
    <text evidence="3">The sequence shown here is derived from an EMBL/GenBank/DDBJ whole genome shotgun (WGS) entry which is preliminary data.</text>
</comment>
<evidence type="ECO:0000313" key="4">
    <source>
        <dbReference type="Proteomes" id="UP001642484"/>
    </source>
</evidence>
<name>A0ABP0QTR2_9DINO</name>
<dbReference type="Proteomes" id="UP001642484">
    <property type="component" value="Unassembled WGS sequence"/>
</dbReference>
<keyword evidence="2" id="KW-0732">Signal</keyword>
<protein>
    <submittedName>
        <fullName evidence="3">Uncharacterized protein</fullName>
    </submittedName>
</protein>
<feature type="chain" id="PRO_5047514836" evidence="2">
    <location>
        <begin position="22"/>
        <end position="164"/>
    </location>
</feature>
<keyword evidence="1" id="KW-0812">Transmembrane</keyword>